<protein>
    <submittedName>
        <fullName evidence="1">Uncharacterized protein</fullName>
    </submittedName>
</protein>
<evidence type="ECO:0000313" key="1">
    <source>
        <dbReference type="EMBL" id="SEI68510.1"/>
    </source>
</evidence>
<gene>
    <name evidence="1" type="ORF">SAMN04488058_101337</name>
</gene>
<proteinExistence type="predicted"/>
<accession>A0A1H6SWX3</accession>
<dbReference type="RefSeq" id="WP_092262793.1">
    <property type="nucleotide sequence ID" value="NZ_FNZA01000001.1"/>
</dbReference>
<organism evidence="1 2">
    <name type="scientific">Deinococcus reticulitermitis</name>
    <dbReference type="NCBI Taxonomy" id="856736"/>
    <lineage>
        <taxon>Bacteria</taxon>
        <taxon>Thermotogati</taxon>
        <taxon>Deinococcota</taxon>
        <taxon>Deinococci</taxon>
        <taxon>Deinococcales</taxon>
        <taxon>Deinococcaceae</taxon>
        <taxon>Deinococcus</taxon>
    </lineage>
</organism>
<dbReference type="STRING" id="856736.SAMN04488058_101337"/>
<dbReference type="AlphaFoldDB" id="A0A1H6SWX3"/>
<dbReference type="OrthoDB" id="7057833at2"/>
<reference evidence="2" key="1">
    <citation type="submission" date="2016-10" db="EMBL/GenBank/DDBJ databases">
        <authorList>
            <person name="Varghese N."/>
            <person name="Submissions S."/>
        </authorList>
    </citation>
    <scope>NUCLEOTIDE SEQUENCE [LARGE SCALE GENOMIC DNA]</scope>
    <source>
        <strain evidence="2">CGMCC 1.10218</strain>
    </source>
</reference>
<dbReference type="Proteomes" id="UP000199223">
    <property type="component" value="Unassembled WGS sequence"/>
</dbReference>
<name>A0A1H6SWX3_9DEIO</name>
<keyword evidence="2" id="KW-1185">Reference proteome</keyword>
<dbReference type="EMBL" id="FNZA01000001">
    <property type="protein sequence ID" value="SEI68510.1"/>
    <property type="molecule type" value="Genomic_DNA"/>
</dbReference>
<evidence type="ECO:0000313" key="2">
    <source>
        <dbReference type="Proteomes" id="UP000199223"/>
    </source>
</evidence>
<sequence>MTDLDLPVLRVLIRDGGAVDLSGYKGGTFSAGLRDNRPASPHWYAESTGANPFEALSTLLLTQIPELEEAKEDVPHDPTDPEDEPLWRAYQRATVLSAALFEEYCRVSSVARERWDAWENRPGGLADKLASLNAAEALSTAEEVAP</sequence>